<keyword evidence="15" id="KW-1185">Reference proteome</keyword>
<evidence type="ECO:0000256" key="10">
    <source>
        <dbReference type="PROSITE-ProRule" id="PRU00146"/>
    </source>
</evidence>
<feature type="compositionally biased region" description="Polar residues" evidence="12">
    <location>
        <begin position="224"/>
        <end position="233"/>
    </location>
</feature>
<keyword evidence="7 11" id="KW-0539">Nucleus</keyword>
<keyword evidence="5 9" id="KW-0862">Zinc</keyword>
<dbReference type="InterPro" id="IPR028651">
    <property type="entry name" value="ING_fam"/>
</dbReference>
<gene>
    <name evidence="14" type="ORF">BDZ94DRAFT_1206243</name>
</gene>
<dbReference type="Pfam" id="PF12998">
    <property type="entry name" value="ING"/>
    <property type="match status" value="1"/>
</dbReference>
<keyword evidence="6 11" id="KW-0156">Chromatin regulator</keyword>
<feature type="region of interest" description="Disordered" evidence="12">
    <location>
        <begin position="394"/>
        <end position="413"/>
    </location>
</feature>
<dbReference type="GO" id="GO:0000785">
    <property type="term" value="C:chromatin"/>
    <property type="evidence" value="ECO:0007669"/>
    <property type="project" value="UniProtKB-ARBA"/>
</dbReference>
<evidence type="ECO:0000256" key="8">
    <source>
        <dbReference type="PIRSR" id="PIRSR628651-50"/>
    </source>
</evidence>
<dbReference type="PROSITE" id="PS01359">
    <property type="entry name" value="ZF_PHD_1"/>
    <property type="match status" value="1"/>
</dbReference>
<dbReference type="GO" id="GO:0008270">
    <property type="term" value="F:zinc ion binding"/>
    <property type="evidence" value="ECO:0007669"/>
    <property type="project" value="UniProtKB-KW"/>
</dbReference>
<dbReference type="InterPro" id="IPR013083">
    <property type="entry name" value="Znf_RING/FYVE/PHD"/>
</dbReference>
<evidence type="ECO:0000256" key="2">
    <source>
        <dbReference type="ARBA" id="ARBA00010210"/>
    </source>
</evidence>
<feature type="site" description="Histone H3K4me3 binding" evidence="8">
    <location>
        <position position="430"/>
    </location>
</feature>
<evidence type="ECO:0000256" key="7">
    <source>
        <dbReference type="ARBA" id="ARBA00023242"/>
    </source>
</evidence>
<organism evidence="14 15">
    <name type="scientific">Collybia nuda</name>
    <dbReference type="NCBI Taxonomy" id="64659"/>
    <lineage>
        <taxon>Eukaryota</taxon>
        <taxon>Fungi</taxon>
        <taxon>Dikarya</taxon>
        <taxon>Basidiomycota</taxon>
        <taxon>Agaricomycotina</taxon>
        <taxon>Agaricomycetes</taxon>
        <taxon>Agaricomycetidae</taxon>
        <taxon>Agaricales</taxon>
        <taxon>Tricholomatineae</taxon>
        <taxon>Clitocybaceae</taxon>
        <taxon>Collybia</taxon>
    </lineage>
</organism>
<dbReference type="InterPro" id="IPR019787">
    <property type="entry name" value="Znf_PHD-finger"/>
</dbReference>
<dbReference type="CDD" id="cd15505">
    <property type="entry name" value="PHD_ING"/>
    <property type="match status" value="1"/>
</dbReference>
<keyword evidence="3 9" id="KW-0479">Metal-binding</keyword>
<feature type="site" description="Histone H3K4me3 binding" evidence="8">
    <location>
        <position position="442"/>
    </location>
</feature>
<evidence type="ECO:0000256" key="11">
    <source>
        <dbReference type="RuleBase" id="RU361213"/>
    </source>
</evidence>
<dbReference type="PANTHER" id="PTHR10333">
    <property type="entry name" value="INHIBITOR OF GROWTH PROTEIN"/>
    <property type="match status" value="1"/>
</dbReference>
<dbReference type="GO" id="GO:0006325">
    <property type="term" value="P:chromatin organization"/>
    <property type="evidence" value="ECO:0007669"/>
    <property type="project" value="UniProtKB-KW"/>
</dbReference>
<comment type="subcellular location">
    <subcellularLocation>
        <location evidence="1 11">Nucleus</location>
    </subcellularLocation>
</comment>
<dbReference type="OrthoDB" id="2505961at2759"/>
<dbReference type="EMBL" id="MU150229">
    <property type="protein sequence ID" value="KAF9469605.1"/>
    <property type="molecule type" value="Genomic_DNA"/>
</dbReference>
<feature type="binding site" evidence="9">
    <location>
        <position position="433"/>
    </location>
    <ligand>
        <name>Zn(2+)</name>
        <dbReference type="ChEBI" id="CHEBI:29105"/>
        <label>2</label>
    </ligand>
</feature>
<evidence type="ECO:0000256" key="6">
    <source>
        <dbReference type="ARBA" id="ARBA00022853"/>
    </source>
</evidence>
<dbReference type="Gene3D" id="6.10.140.1740">
    <property type="match status" value="1"/>
</dbReference>
<evidence type="ECO:0000256" key="4">
    <source>
        <dbReference type="ARBA" id="ARBA00022771"/>
    </source>
</evidence>
<dbReference type="CDD" id="cd16859">
    <property type="entry name" value="ING_ING4_5"/>
    <property type="match status" value="1"/>
</dbReference>
<evidence type="ECO:0000256" key="9">
    <source>
        <dbReference type="PIRSR" id="PIRSR628651-51"/>
    </source>
</evidence>
<name>A0A9P5YJ72_9AGAR</name>
<dbReference type="PANTHER" id="PTHR10333:SF42">
    <property type="entry name" value="INHIBITOR OF GROWTH PROTEIN 5"/>
    <property type="match status" value="1"/>
</dbReference>
<dbReference type="Gene3D" id="3.30.40.10">
    <property type="entry name" value="Zinc/RING finger domain, C3HC4 (zinc finger)"/>
    <property type="match status" value="1"/>
</dbReference>
<feature type="compositionally biased region" description="Polar residues" evidence="12">
    <location>
        <begin position="254"/>
        <end position="264"/>
    </location>
</feature>
<dbReference type="SMART" id="SM01408">
    <property type="entry name" value="ING"/>
    <property type="match status" value="1"/>
</dbReference>
<dbReference type="GO" id="GO:0006355">
    <property type="term" value="P:regulation of DNA-templated transcription"/>
    <property type="evidence" value="ECO:0007669"/>
    <property type="project" value="TreeGrafter"/>
</dbReference>
<feature type="compositionally biased region" description="Low complexity" evidence="12">
    <location>
        <begin position="295"/>
        <end position="308"/>
    </location>
</feature>
<comment type="domain">
    <text evidence="11">The PHD-type zinc finger mediates the binding to H3K4me3.</text>
</comment>
<comment type="function">
    <text evidence="11">Component of an histone acetyltransferase complex.</text>
</comment>
<feature type="compositionally biased region" description="Low complexity" evidence="12">
    <location>
        <begin position="272"/>
        <end position="282"/>
    </location>
</feature>
<dbReference type="InterPro" id="IPR011011">
    <property type="entry name" value="Znf_FYVE_PHD"/>
</dbReference>
<dbReference type="InterPro" id="IPR019786">
    <property type="entry name" value="Zinc_finger_PHD-type_CS"/>
</dbReference>
<feature type="compositionally biased region" description="Basic and acidic residues" evidence="12">
    <location>
        <begin position="185"/>
        <end position="204"/>
    </location>
</feature>
<feature type="binding site" evidence="9">
    <location>
        <position position="463"/>
    </location>
    <ligand>
        <name>Zn(2+)</name>
        <dbReference type="ChEBI" id="CHEBI:29105"/>
        <label>2</label>
    </ligand>
</feature>
<reference evidence="14" key="1">
    <citation type="submission" date="2020-11" db="EMBL/GenBank/DDBJ databases">
        <authorList>
            <consortium name="DOE Joint Genome Institute"/>
            <person name="Ahrendt S."/>
            <person name="Riley R."/>
            <person name="Andreopoulos W."/>
            <person name="Labutti K."/>
            <person name="Pangilinan J."/>
            <person name="Ruiz-Duenas F.J."/>
            <person name="Barrasa J.M."/>
            <person name="Sanchez-Garcia M."/>
            <person name="Camarero S."/>
            <person name="Miyauchi S."/>
            <person name="Serrano A."/>
            <person name="Linde D."/>
            <person name="Babiker R."/>
            <person name="Drula E."/>
            <person name="Ayuso-Fernandez I."/>
            <person name="Pacheco R."/>
            <person name="Padilla G."/>
            <person name="Ferreira P."/>
            <person name="Barriuso J."/>
            <person name="Kellner H."/>
            <person name="Castanera R."/>
            <person name="Alfaro M."/>
            <person name="Ramirez L."/>
            <person name="Pisabarro A.G."/>
            <person name="Kuo A."/>
            <person name="Tritt A."/>
            <person name="Lipzen A."/>
            <person name="He G."/>
            <person name="Yan M."/>
            <person name="Ng V."/>
            <person name="Cullen D."/>
            <person name="Martin F."/>
            <person name="Rosso M.-N."/>
            <person name="Henrissat B."/>
            <person name="Hibbett D."/>
            <person name="Martinez A.T."/>
            <person name="Grigoriev I.V."/>
        </authorList>
    </citation>
    <scope>NUCLEOTIDE SEQUENCE</scope>
    <source>
        <strain evidence="14">CBS 247.69</strain>
    </source>
</reference>
<comment type="subunit">
    <text evidence="11">Component of an histone acetyltransferase complex. Interacts with H3K4me3 and to a lesser extent with H3K4me2.</text>
</comment>
<feature type="binding site" evidence="9">
    <location>
        <position position="444"/>
    </location>
    <ligand>
        <name>Zn(2+)</name>
        <dbReference type="ChEBI" id="CHEBI:29105"/>
        <label>1</label>
    </ligand>
</feature>
<accession>A0A9P5YJ72</accession>
<feature type="binding site" evidence="9">
    <location>
        <position position="460"/>
    </location>
    <ligand>
        <name>Zn(2+)</name>
        <dbReference type="ChEBI" id="CHEBI:29105"/>
        <label>2</label>
    </ligand>
</feature>
<proteinExistence type="inferred from homology"/>
<evidence type="ECO:0000256" key="3">
    <source>
        <dbReference type="ARBA" id="ARBA00022723"/>
    </source>
</evidence>
<dbReference type="PROSITE" id="PS50016">
    <property type="entry name" value="ZF_PHD_2"/>
    <property type="match status" value="1"/>
</dbReference>
<keyword evidence="4 10" id="KW-0863">Zinc-finger</keyword>
<protein>
    <recommendedName>
        <fullName evidence="11">Chromatin modification-related protein</fullName>
    </recommendedName>
</protein>
<comment type="caution">
    <text evidence="14">The sequence shown here is derived from an EMBL/GenBank/DDBJ whole genome shotgun (WGS) entry which is preliminary data.</text>
</comment>
<comment type="similarity">
    <text evidence="2 11">Belongs to the ING family.</text>
</comment>
<feature type="domain" description="PHD-type" evidence="13">
    <location>
        <begin position="417"/>
        <end position="466"/>
    </location>
</feature>
<dbReference type="InterPro" id="IPR024610">
    <property type="entry name" value="ING_N_histone-binding"/>
</dbReference>
<evidence type="ECO:0000256" key="5">
    <source>
        <dbReference type="ARBA" id="ARBA00022833"/>
    </source>
</evidence>
<dbReference type="GO" id="GO:0005634">
    <property type="term" value="C:nucleus"/>
    <property type="evidence" value="ECO:0007669"/>
    <property type="project" value="UniProtKB-SubCell"/>
</dbReference>
<feature type="binding site" evidence="9">
    <location>
        <position position="438"/>
    </location>
    <ligand>
        <name>Zn(2+)</name>
        <dbReference type="ChEBI" id="CHEBI:29105"/>
        <label>2</label>
    </ligand>
</feature>
<evidence type="ECO:0000313" key="14">
    <source>
        <dbReference type="EMBL" id="KAF9469605.1"/>
    </source>
</evidence>
<feature type="binding site" evidence="9">
    <location>
        <position position="420"/>
    </location>
    <ligand>
        <name>Zn(2+)</name>
        <dbReference type="ChEBI" id="CHEBI:29105"/>
        <label>1</label>
    </ligand>
</feature>
<dbReference type="AlphaFoldDB" id="A0A9P5YJ72"/>
<feature type="binding site" evidence="9">
    <location>
        <position position="422"/>
    </location>
    <ligand>
        <name>Zn(2+)</name>
        <dbReference type="ChEBI" id="CHEBI:29105"/>
        <label>1</label>
    </ligand>
</feature>
<evidence type="ECO:0000259" key="13">
    <source>
        <dbReference type="PROSITE" id="PS50016"/>
    </source>
</evidence>
<evidence type="ECO:0000256" key="1">
    <source>
        <dbReference type="ARBA" id="ARBA00004123"/>
    </source>
</evidence>
<dbReference type="InterPro" id="IPR001965">
    <property type="entry name" value="Znf_PHD"/>
</dbReference>
<dbReference type="SUPFAM" id="SSF57903">
    <property type="entry name" value="FYVE/PHD zinc finger"/>
    <property type="match status" value="1"/>
</dbReference>
<feature type="site" description="Histone H3K4me3 binding" evidence="8">
    <location>
        <position position="434"/>
    </location>
</feature>
<sequence>MAPARASVNANPTNRQIVTANTLALLADYTHTLDALPLELSRNFADLRELDAVLSASMASITEKILALTQMLEQGTNRKEERLWLLTEIAEDAGRLKLGDEDKIRVACQAADSLRMNKAHLIALSQEIPGFDPASLNRKTTYPHVAARSYMPAVSLEGGRGRRGGYGSLLVSISDRSPAKRKRVPRDDDLEVSHMRSPKKDRSGEATNSRSRARAKKTDRAPSPSESIVSVTSHIIPPPAQNNASGSRNAGNGTTSRGNGSISAPVNKRARSSANNVNNRVATPQPNERYDSPHDVGPGHPNGNGHVNTNSRRDNYHVPPSSVHPSLPISYQPPNGTANGRRAHSGTPYDIHTIPQTLSMAPDWNPPLTQQLEGPGMPVARGQSIHPVHPIIPVAPVGATIPPDGEGADGDGDGDDRTYCFCDGVSYGEMIACDDAQCEREWFHLACIGLTVPPDGRWFCETCRNKRNAKRAGRGGKRRTAGSRAGGRAG</sequence>
<evidence type="ECO:0000256" key="12">
    <source>
        <dbReference type="SAM" id="MobiDB-lite"/>
    </source>
</evidence>
<feature type="compositionally biased region" description="Basic residues" evidence="12">
    <location>
        <begin position="471"/>
        <end position="481"/>
    </location>
</feature>
<dbReference type="SMART" id="SM00249">
    <property type="entry name" value="PHD"/>
    <property type="match status" value="1"/>
</dbReference>
<feature type="binding site" evidence="9">
    <location>
        <position position="447"/>
    </location>
    <ligand>
        <name>Zn(2+)</name>
        <dbReference type="ChEBI" id="CHEBI:29105"/>
        <label>1</label>
    </ligand>
</feature>
<feature type="site" description="Histone H3K4me3 binding" evidence="8">
    <location>
        <position position="419"/>
    </location>
</feature>
<feature type="compositionally biased region" description="Low complexity" evidence="12">
    <location>
        <begin position="317"/>
        <end position="326"/>
    </location>
</feature>
<feature type="compositionally biased region" description="Low complexity" evidence="12">
    <location>
        <begin position="242"/>
        <end position="253"/>
    </location>
</feature>
<evidence type="ECO:0000313" key="15">
    <source>
        <dbReference type="Proteomes" id="UP000807353"/>
    </source>
</evidence>
<feature type="region of interest" description="Disordered" evidence="12">
    <location>
        <begin position="471"/>
        <end position="490"/>
    </location>
</feature>
<dbReference type="Proteomes" id="UP000807353">
    <property type="component" value="Unassembled WGS sequence"/>
</dbReference>
<feature type="region of interest" description="Disordered" evidence="12">
    <location>
        <begin position="168"/>
        <end position="384"/>
    </location>
</feature>